<reference evidence="1" key="1">
    <citation type="submission" date="2022-06" db="EMBL/GenBank/DDBJ databases">
        <title>Phylogenomic reconstructions and comparative analyses of Kickxellomycotina fungi.</title>
        <authorList>
            <person name="Reynolds N.K."/>
            <person name="Stajich J.E."/>
            <person name="Barry K."/>
            <person name="Grigoriev I.V."/>
            <person name="Crous P."/>
            <person name="Smith M.E."/>
        </authorList>
    </citation>
    <scope>NUCLEOTIDE SEQUENCE</scope>
    <source>
        <strain evidence="1">RSA 2271</strain>
    </source>
</reference>
<organism evidence="1 2">
    <name type="scientific">Spiromyces aspiralis</name>
    <dbReference type="NCBI Taxonomy" id="68401"/>
    <lineage>
        <taxon>Eukaryota</taxon>
        <taxon>Fungi</taxon>
        <taxon>Fungi incertae sedis</taxon>
        <taxon>Zoopagomycota</taxon>
        <taxon>Kickxellomycotina</taxon>
        <taxon>Kickxellomycetes</taxon>
        <taxon>Kickxellales</taxon>
        <taxon>Kickxellaceae</taxon>
        <taxon>Spiromyces</taxon>
    </lineage>
</organism>
<evidence type="ECO:0000313" key="2">
    <source>
        <dbReference type="Proteomes" id="UP001145114"/>
    </source>
</evidence>
<keyword evidence="2" id="KW-1185">Reference proteome</keyword>
<name>A0ACC1HTG7_9FUNG</name>
<dbReference type="EMBL" id="JAMZIH010000720">
    <property type="protein sequence ID" value="KAJ1678946.1"/>
    <property type="molecule type" value="Genomic_DNA"/>
</dbReference>
<sequence>LLLTGTIVRLVLENYLIYGILVELPRGLFSDADWEYIFAAVSVVYACLYAGFAIEQWAARQAVVVSRKKYRQQRQLAAAADQGGVLHPYDGIDRWALAMHAINLCTVLLVPSLLTYFAIFNPVLGTMTMTMTCLAFLKLWSWCATNLDLRRAYRFGDVEFTCDPVVCVSAQKASRAAADPALSPAKYTVSYPNNIRISNMLYFLVAPTLCYQPSYPRVLGPVRKRFVVKRLAELAIIFTALYILTYQYAFPILTGSIRAMDENNLLWIWERILKLSVVSTTFWILGFYALFHSFLNLVAELLRFGDRTFYLDWWNSVDLAAYWREWNLPIHYFCKRHIMLPLTSPPFNLSVRVGIVMTFLISAIMHELLIGIPTHSVKGYSFVGMLMQIPLAHLTQWLVRWRGAESGLGNMIFWVSFCIVGQPFLVVKYYYDWVKANSSTIDAFPDASRDLVDFVRFKS</sequence>
<protein>
    <submittedName>
        <fullName evidence="1">Uncharacterized protein</fullName>
    </submittedName>
</protein>
<evidence type="ECO:0000313" key="1">
    <source>
        <dbReference type="EMBL" id="KAJ1678946.1"/>
    </source>
</evidence>
<dbReference type="Proteomes" id="UP001145114">
    <property type="component" value="Unassembled WGS sequence"/>
</dbReference>
<feature type="non-terminal residue" evidence="1">
    <location>
        <position position="1"/>
    </location>
</feature>
<proteinExistence type="predicted"/>
<gene>
    <name evidence="1" type="ORF">EV182_003033</name>
</gene>
<accession>A0ACC1HTG7</accession>
<comment type="caution">
    <text evidence="1">The sequence shown here is derived from an EMBL/GenBank/DDBJ whole genome shotgun (WGS) entry which is preliminary data.</text>
</comment>